<dbReference type="Proteomes" id="UP000028501">
    <property type="component" value="Chromosome"/>
</dbReference>
<accession>A0A075WN76</accession>
<evidence type="ECO:0000313" key="2">
    <source>
        <dbReference type="Proteomes" id="UP000028501"/>
    </source>
</evidence>
<dbReference type="HOGENOM" id="CLU_215163_0_0_2"/>
<proteinExistence type="predicted"/>
<dbReference type="AlphaFoldDB" id="A0A075WN76"/>
<gene>
    <name evidence="1" type="ORF">AFULGI_00022670</name>
</gene>
<name>A0A075WN76_ARCFL</name>
<dbReference type="KEGG" id="afg:AFULGI_00022670"/>
<dbReference type="GeneID" id="60431018"/>
<protein>
    <submittedName>
        <fullName evidence="1">Uncharacterized protein</fullName>
    </submittedName>
</protein>
<evidence type="ECO:0000313" key="1">
    <source>
        <dbReference type="EMBL" id="AIG98993.1"/>
    </source>
</evidence>
<reference evidence="1 2" key="1">
    <citation type="submission" date="2013-07" db="EMBL/GenBank/DDBJ databases">
        <title>Genome of Archaeoglobus fulgidus.</title>
        <authorList>
            <person name="Fiebig A."/>
            <person name="Birkeland N.-K."/>
        </authorList>
    </citation>
    <scope>NUCLEOTIDE SEQUENCE [LARGE SCALE GENOMIC DNA]</scope>
    <source>
        <strain evidence="1 2">DSM 8774</strain>
    </source>
</reference>
<dbReference type="RefSeq" id="WP_010879495.1">
    <property type="nucleotide sequence ID" value="NZ_CP006577.1"/>
</dbReference>
<organism evidence="1 2">
    <name type="scientific">Archaeoglobus fulgidus DSM 8774</name>
    <dbReference type="NCBI Taxonomy" id="1344584"/>
    <lineage>
        <taxon>Archaea</taxon>
        <taxon>Methanobacteriati</taxon>
        <taxon>Methanobacteriota</taxon>
        <taxon>Archaeoglobi</taxon>
        <taxon>Archaeoglobales</taxon>
        <taxon>Archaeoglobaceae</taxon>
        <taxon>Archaeoglobus</taxon>
    </lineage>
</organism>
<dbReference type="EMBL" id="CP006577">
    <property type="protein sequence ID" value="AIG98993.1"/>
    <property type="molecule type" value="Genomic_DNA"/>
</dbReference>
<sequence length="49" mass="5621">MEVRLVVDGEDIEMNEFVTKVFGRVIEALVSTLKGVDEDWDIVQIEVVR</sequence>